<evidence type="ECO:0000313" key="3">
    <source>
        <dbReference type="Proteomes" id="UP001199528"/>
    </source>
</evidence>
<keyword evidence="1" id="KW-1133">Transmembrane helix</keyword>
<dbReference type="RefSeq" id="WP_272654310.1">
    <property type="nucleotide sequence ID" value="NZ_CP085083.1"/>
</dbReference>
<evidence type="ECO:0000313" key="2">
    <source>
        <dbReference type="EMBL" id="WDZ49795.1"/>
    </source>
</evidence>
<keyword evidence="1" id="KW-0472">Membrane</keyword>
<feature type="transmembrane region" description="Helical" evidence="1">
    <location>
        <begin position="16"/>
        <end position="38"/>
    </location>
</feature>
<feature type="transmembrane region" description="Helical" evidence="1">
    <location>
        <begin position="115"/>
        <end position="140"/>
    </location>
</feature>
<dbReference type="EMBL" id="CP085083">
    <property type="protein sequence ID" value="WDZ49795.1"/>
    <property type="molecule type" value="Genomic_DNA"/>
</dbReference>
<reference evidence="2" key="1">
    <citation type="journal article" date="2022" name="Front Environ Sci">
        <title>Complete genome sequence analysis of a novel alkane-degrading bacterial strain, Acinetobacter vivianii KJ-1, and its diesel degradation ability.</title>
        <authorList>
            <person name="Zhang Y."/>
            <person name="Song F."/>
            <person name="Wang J."/>
            <person name="Zhao Q."/>
            <person name="Zheng L."/>
            <person name="Wang Z."/>
            <person name="Zhang X."/>
            <person name="Gao Y."/>
            <person name="Chen G."/>
            <person name="Huang Y."/>
        </authorList>
    </citation>
    <scope>NUCLEOTIDE SEQUENCE</scope>
    <source>
        <strain evidence="2">KJ-1</strain>
    </source>
</reference>
<dbReference type="Proteomes" id="UP001199528">
    <property type="component" value="Chromosome"/>
</dbReference>
<dbReference type="KEGG" id="aviv:LF296_10650"/>
<protein>
    <submittedName>
        <fullName evidence="2">Uncharacterized protein</fullName>
    </submittedName>
</protein>
<proteinExistence type="predicted"/>
<accession>A0AAJ6P3X7</accession>
<organism evidence="2 3">
    <name type="scientific">Acinetobacter vivianii</name>
    <dbReference type="NCBI Taxonomy" id="1776742"/>
    <lineage>
        <taxon>Bacteria</taxon>
        <taxon>Pseudomonadati</taxon>
        <taxon>Pseudomonadota</taxon>
        <taxon>Gammaproteobacteria</taxon>
        <taxon>Moraxellales</taxon>
        <taxon>Moraxellaceae</taxon>
        <taxon>Acinetobacter</taxon>
    </lineage>
</organism>
<dbReference type="AlphaFoldDB" id="A0AAJ6P3X7"/>
<name>A0AAJ6P3X7_9GAMM</name>
<reference evidence="2" key="2">
    <citation type="submission" date="2023-02" db="EMBL/GenBank/DDBJ databases">
        <authorList>
            <person name="Huang Y."/>
            <person name="Zhang Y."/>
            <person name="Zhang T."/>
            <person name="Wang J."/>
        </authorList>
    </citation>
    <scope>NUCLEOTIDE SEQUENCE</scope>
    <source>
        <strain evidence="2">KJ-1</strain>
    </source>
</reference>
<gene>
    <name evidence="2" type="ORF">LF296_10650</name>
</gene>
<evidence type="ECO:0000256" key="1">
    <source>
        <dbReference type="SAM" id="Phobius"/>
    </source>
</evidence>
<keyword evidence="1" id="KW-0812">Transmembrane</keyword>
<sequence>MIEFIIKLYKAEPTTFIGMVGLLFFVLLWIFFISIYIYTNIYIKEICKIIYRDEREFKRIMEPFDFFYLSMLPSAYWREILNIKFDTSFKAFYGNNVYKKIGDSQLKELLKNHPLFFCLNYLVVVSGILGTFLLFFAYFLEQYF</sequence>